<dbReference type="PANTHER" id="PTHR12277:SF79">
    <property type="entry name" value="XAA-PRO DIPEPTIDYL-PEPTIDASE-RELATED"/>
    <property type="match status" value="1"/>
</dbReference>
<dbReference type="InterPro" id="IPR029058">
    <property type="entry name" value="AB_hydrolase_fold"/>
</dbReference>
<evidence type="ECO:0000313" key="3">
    <source>
        <dbReference type="Proteomes" id="UP001549307"/>
    </source>
</evidence>
<protein>
    <submittedName>
        <fullName evidence="2">Pimeloyl-ACP methyl ester carboxylesterase</fullName>
    </submittedName>
</protein>
<evidence type="ECO:0000259" key="1">
    <source>
        <dbReference type="Pfam" id="PF12697"/>
    </source>
</evidence>
<name>A0ABV2P0R3_9MICC</name>
<reference evidence="2 3" key="1">
    <citation type="submission" date="2024-06" db="EMBL/GenBank/DDBJ databases">
        <title>Sorghum-associated microbial communities from plants grown in Nebraska, USA.</title>
        <authorList>
            <person name="Schachtman D."/>
        </authorList>
    </citation>
    <scope>NUCLEOTIDE SEQUENCE [LARGE SCALE GENOMIC DNA]</scope>
    <source>
        <strain evidence="2 3">3552</strain>
    </source>
</reference>
<dbReference type="EMBL" id="JBEPSN010000001">
    <property type="protein sequence ID" value="MET4538350.1"/>
    <property type="molecule type" value="Genomic_DNA"/>
</dbReference>
<accession>A0ABV2P0R3</accession>
<dbReference type="Pfam" id="PF12697">
    <property type="entry name" value="Abhydrolase_6"/>
    <property type="match status" value="1"/>
</dbReference>
<gene>
    <name evidence="2" type="ORF">ABIE37_000105</name>
</gene>
<comment type="caution">
    <text evidence="2">The sequence shown here is derived from an EMBL/GenBank/DDBJ whole genome shotgun (WGS) entry which is preliminary data.</text>
</comment>
<feature type="domain" description="AB hydrolase-1" evidence="1">
    <location>
        <begin position="168"/>
        <end position="371"/>
    </location>
</feature>
<evidence type="ECO:0000313" key="2">
    <source>
        <dbReference type="EMBL" id="MET4538350.1"/>
    </source>
</evidence>
<dbReference type="InterPro" id="IPR000073">
    <property type="entry name" value="AB_hydrolase_1"/>
</dbReference>
<dbReference type="Proteomes" id="UP001549307">
    <property type="component" value="Unassembled WGS sequence"/>
</dbReference>
<dbReference type="Gene3D" id="3.40.50.1820">
    <property type="entry name" value="alpha/beta hydrolase"/>
    <property type="match status" value="1"/>
</dbReference>
<dbReference type="PANTHER" id="PTHR12277">
    <property type="entry name" value="ALPHA/BETA HYDROLASE DOMAIN-CONTAINING PROTEIN"/>
    <property type="match status" value="1"/>
</dbReference>
<organism evidence="2 3">
    <name type="scientific">Arthrobacter bambusae</name>
    <dbReference type="NCBI Taxonomy" id="1338426"/>
    <lineage>
        <taxon>Bacteria</taxon>
        <taxon>Bacillati</taxon>
        <taxon>Actinomycetota</taxon>
        <taxon>Actinomycetes</taxon>
        <taxon>Micrococcales</taxon>
        <taxon>Micrococcaceae</taxon>
        <taxon>Arthrobacter</taxon>
    </lineage>
</organism>
<dbReference type="SUPFAM" id="SSF53474">
    <property type="entry name" value="alpha/beta-Hydrolases"/>
    <property type="match status" value="1"/>
</dbReference>
<proteinExistence type="predicted"/>
<keyword evidence="3" id="KW-1185">Reference proteome</keyword>
<sequence>MPTATSRRALEVGGLAVSVALLAGVAGAAYFARQVVVPKYSRREYLVVRAVHTDRDGSLQIELPATEQTRAPGRYSFWYEQGTGHACLGPLVESNPGRRTVTRTVERVDSGNLKHAAAGIWSGYVYSKPEQLGLPYQDVLIPVENGVAPAWKFDPVAGVNPSGGWAIHIHGMGGKRAGTLRGIRVARRLGLTSLVVSFRNDGDAPPSYDGRYSLGQGEWRDVEAGINYAISNGAERLVLFGWSLGASIALQAAALSPNSSRVAGMVLDAPVFDWRTTLAANAKAAGLPRPLVRLGFTILRSKALRWVTGLAEPIRLDSLDWLARATELDKPVLVLHGEKDDITPVEASKKAASLRPDLVKLVEFESVGHSLEWNIDSEKWERSVEEWFHGLPLAGSSPEHGGAQS</sequence>